<reference evidence="2 3" key="1">
    <citation type="submission" date="2020-07" db="EMBL/GenBank/DDBJ databases">
        <title>Genomic analyses of the natural microbiome of Caenorhabditis elegans.</title>
        <authorList>
            <person name="Samuel B."/>
        </authorList>
    </citation>
    <scope>NUCLEOTIDE SEQUENCE [LARGE SCALE GENOMIC DNA]</scope>
    <source>
        <strain evidence="2 3">BIGb0408</strain>
    </source>
</reference>
<evidence type="ECO:0000313" key="3">
    <source>
        <dbReference type="Proteomes" id="UP000578688"/>
    </source>
</evidence>
<dbReference type="PANTHER" id="PTHR43316">
    <property type="entry name" value="HYDROLASE, HALOACID DELAHOGENASE-RELATED"/>
    <property type="match status" value="1"/>
</dbReference>
<dbReference type="Gene3D" id="3.40.50.1000">
    <property type="entry name" value="HAD superfamily/HAD-like"/>
    <property type="match status" value="1"/>
</dbReference>
<dbReference type="SUPFAM" id="SSF56784">
    <property type="entry name" value="HAD-like"/>
    <property type="match status" value="1"/>
</dbReference>
<sequence length="241" mass="26769">MVKTTGVIFDVFSTLIKINDRRNPYLQLLRYGRKQGLCLSGEHLRMLMTQELGWQEAADLLRIRAGDVVLRGFAGELQKELASMTLFDDAQEAISMLREAGVKIGLCSNSASGYGPTVRELLPNLDAYGFSYELGVLKPDPLIYRTVCQELEVVPGRQLGGERVVMVGDSVKCDRDGARAAGLAGFYLNRTGRGDFSSLTHFAECVLIGYRHGFMRGAIKVPADFEEMGRDHIRRNFEGEP</sequence>
<dbReference type="NCBIfam" id="TIGR01549">
    <property type="entry name" value="HAD-SF-IA-v1"/>
    <property type="match status" value="1"/>
</dbReference>
<dbReference type="Proteomes" id="UP000578688">
    <property type="component" value="Unassembled WGS sequence"/>
</dbReference>
<dbReference type="RefSeq" id="WP_218878448.1">
    <property type="nucleotide sequence ID" value="NZ_JACBYV010000001.1"/>
</dbReference>
<dbReference type="InterPro" id="IPR036412">
    <property type="entry name" value="HAD-like_sf"/>
</dbReference>
<gene>
    <name evidence="2" type="ORF">FHR27_000910</name>
</gene>
<dbReference type="AlphaFoldDB" id="A0A7Y9XJ06"/>
<proteinExistence type="predicted"/>
<keyword evidence="1 2" id="KW-0378">Hydrolase</keyword>
<evidence type="ECO:0000256" key="1">
    <source>
        <dbReference type="ARBA" id="ARBA00022801"/>
    </source>
</evidence>
<dbReference type="InterPro" id="IPR006439">
    <property type="entry name" value="HAD-SF_hydro_IA"/>
</dbReference>
<dbReference type="GO" id="GO:0016787">
    <property type="term" value="F:hydrolase activity"/>
    <property type="evidence" value="ECO:0007669"/>
    <property type="project" value="UniProtKB-KW"/>
</dbReference>
<protein>
    <submittedName>
        <fullName evidence="2">HAD superfamily hydrolase (TIGR01549 family)</fullName>
    </submittedName>
</protein>
<organism evidence="2 3">
    <name type="scientific">Phytopseudomonas flavescens</name>
    <dbReference type="NCBI Taxonomy" id="29435"/>
    <lineage>
        <taxon>Bacteria</taxon>
        <taxon>Pseudomonadati</taxon>
        <taxon>Pseudomonadota</taxon>
        <taxon>Gammaproteobacteria</taxon>
        <taxon>Pseudomonadales</taxon>
        <taxon>Pseudomonadaceae</taxon>
        <taxon>Phytopseudomonas</taxon>
    </lineage>
</organism>
<name>A0A7Y9XJ06_9GAMM</name>
<comment type="caution">
    <text evidence="2">The sequence shown here is derived from an EMBL/GenBank/DDBJ whole genome shotgun (WGS) entry which is preliminary data.</text>
</comment>
<keyword evidence="3" id="KW-1185">Reference proteome</keyword>
<evidence type="ECO:0000313" key="2">
    <source>
        <dbReference type="EMBL" id="NYH72300.1"/>
    </source>
</evidence>
<dbReference type="SFLD" id="SFLDS00003">
    <property type="entry name" value="Haloacid_Dehalogenase"/>
    <property type="match status" value="1"/>
</dbReference>
<dbReference type="Pfam" id="PF00702">
    <property type="entry name" value="Hydrolase"/>
    <property type="match status" value="1"/>
</dbReference>
<dbReference type="PRINTS" id="PR00413">
    <property type="entry name" value="HADHALOGNASE"/>
</dbReference>
<dbReference type="EMBL" id="JACBYV010000001">
    <property type="protein sequence ID" value="NYH72300.1"/>
    <property type="molecule type" value="Genomic_DNA"/>
</dbReference>
<accession>A0A7Y9XJ06</accession>
<dbReference type="InterPro" id="IPR023214">
    <property type="entry name" value="HAD_sf"/>
</dbReference>
<dbReference type="InterPro" id="IPR051540">
    <property type="entry name" value="S-2-haloacid_dehalogenase"/>
</dbReference>
<dbReference type="SFLD" id="SFLDG01129">
    <property type="entry name" value="C1.5:_HAD__Beta-PGM__Phosphata"/>
    <property type="match status" value="1"/>
</dbReference>